<evidence type="ECO:0000256" key="1">
    <source>
        <dbReference type="SAM" id="MobiDB-lite"/>
    </source>
</evidence>
<dbReference type="AlphaFoldDB" id="A0A168ICD1"/>
<dbReference type="VEuPathDB" id="FungiDB:MUCCIDRAFT_113243"/>
<evidence type="ECO:0000313" key="2">
    <source>
        <dbReference type="EMBL" id="OAC99801.1"/>
    </source>
</evidence>
<feature type="region of interest" description="Disordered" evidence="1">
    <location>
        <begin position="321"/>
        <end position="365"/>
    </location>
</feature>
<feature type="compositionally biased region" description="Polar residues" evidence="1">
    <location>
        <begin position="191"/>
        <end position="206"/>
    </location>
</feature>
<accession>A0A168ICD1</accession>
<name>A0A168ICD1_MUCCL</name>
<gene>
    <name evidence="2" type="ORF">MUCCIDRAFT_113243</name>
</gene>
<sequence length="382" mass="43034">MLRAFEKIPEWITAGSSRALNQVVSSPKTMRIKLAVHICDERQTELVIMELADDSFFVPAIFKPNEIRKKFGLSDLSLSIDVLEERIVKINTYAVSAYRSNNSLYPYLIITDFEYNKGRSRIDDGLQHVYTVKQVEDWINHVQQGYHNQHEPVSKMFMSSELMAQYPNLATLECHLEAILSRMYKFPSRTPPANITSEREQPNSMRNYAGRGNTPSQALHGSATHEPLAAASPMIEWPSSNLQHVSPPPPASQLTLQEYLLSTFDTTDEIPDELCIDSGYDCKEETQASTPSPSSPQFVAASPDVNLSPATCVATSFSPEPMSYPSYSPGPSPGPFDSNRQTNLYNPMLPGRLQELPPNADSFKRRRECSDFRHSYYSRSPR</sequence>
<proteinExistence type="predicted"/>
<dbReference type="Proteomes" id="UP000077051">
    <property type="component" value="Unassembled WGS sequence"/>
</dbReference>
<organism evidence="2 3">
    <name type="scientific">Mucor lusitanicus CBS 277.49</name>
    <dbReference type="NCBI Taxonomy" id="747725"/>
    <lineage>
        <taxon>Eukaryota</taxon>
        <taxon>Fungi</taxon>
        <taxon>Fungi incertae sedis</taxon>
        <taxon>Mucoromycota</taxon>
        <taxon>Mucoromycotina</taxon>
        <taxon>Mucoromycetes</taxon>
        <taxon>Mucorales</taxon>
        <taxon>Mucorineae</taxon>
        <taxon>Mucoraceae</taxon>
        <taxon>Mucor</taxon>
    </lineage>
</organism>
<dbReference type="EMBL" id="AMYB01000007">
    <property type="protein sequence ID" value="OAC99801.1"/>
    <property type="molecule type" value="Genomic_DNA"/>
</dbReference>
<reference evidence="2 3" key="1">
    <citation type="submission" date="2015-06" db="EMBL/GenBank/DDBJ databases">
        <title>Expansion of signal transduction pathways in fungi by whole-genome duplication.</title>
        <authorList>
            <consortium name="DOE Joint Genome Institute"/>
            <person name="Corrochano L.M."/>
            <person name="Kuo A."/>
            <person name="Marcet-Houben M."/>
            <person name="Polaino S."/>
            <person name="Salamov A."/>
            <person name="Villalobos J.M."/>
            <person name="Alvarez M.I."/>
            <person name="Avalos J."/>
            <person name="Benito E.P."/>
            <person name="Benoit I."/>
            <person name="Burger G."/>
            <person name="Camino L.P."/>
            <person name="Canovas D."/>
            <person name="Cerda-Olmedo E."/>
            <person name="Cheng J.-F."/>
            <person name="Dominguez A."/>
            <person name="Elias M."/>
            <person name="Eslava A.P."/>
            <person name="Glaser F."/>
            <person name="Grimwood J."/>
            <person name="Gutierrez G."/>
            <person name="Heitman J."/>
            <person name="Henrissat B."/>
            <person name="Iturriaga E.A."/>
            <person name="Lang B.F."/>
            <person name="Lavin J.L."/>
            <person name="Lee S."/>
            <person name="Li W."/>
            <person name="Lindquist E."/>
            <person name="Lopez-Garcia S."/>
            <person name="Luque E.M."/>
            <person name="Marcos A.T."/>
            <person name="Martin J."/>
            <person name="Mccluskey K."/>
            <person name="Medina H.R."/>
            <person name="Miralles-Duran A."/>
            <person name="Miyazaki A."/>
            <person name="Munoz-Torres E."/>
            <person name="Oguiza J.A."/>
            <person name="Ohm R."/>
            <person name="Olmedo M."/>
            <person name="Orejas M."/>
            <person name="Ortiz-Castellanos L."/>
            <person name="Pisabarro A.G."/>
            <person name="Rodriguez-Romero J."/>
            <person name="Ruiz-Herrera J."/>
            <person name="Ruiz-Vazquez R."/>
            <person name="Sanz C."/>
            <person name="Schackwitz W."/>
            <person name="Schmutz J."/>
            <person name="Shahriari M."/>
            <person name="Shelest E."/>
            <person name="Silva-Franco F."/>
            <person name="Soanes D."/>
            <person name="Syed K."/>
            <person name="Tagua V.G."/>
            <person name="Talbot N.J."/>
            <person name="Thon M."/>
            <person name="De Vries R.P."/>
            <person name="Wiebenga A."/>
            <person name="Yadav J.S."/>
            <person name="Braun E.L."/>
            <person name="Baker S."/>
            <person name="Garre V."/>
            <person name="Horwitz B."/>
            <person name="Torres-Martinez S."/>
            <person name="Idnurm A."/>
            <person name="Herrera-Estrella A."/>
            <person name="Gabaldon T."/>
            <person name="Grigoriev I.V."/>
        </authorList>
    </citation>
    <scope>NUCLEOTIDE SEQUENCE [LARGE SCALE GENOMIC DNA]</scope>
    <source>
        <strain evidence="2 3">CBS 277.49</strain>
    </source>
</reference>
<comment type="caution">
    <text evidence="2">The sequence shown here is derived from an EMBL/GenBank/DDBJ whole genome shotgun (WGS) entry which is preliminary data.</text>
</comment>
<evidence type="ECO:0000313" key="3">
    <source>
        <dbReference type="Proteomes" id="UP000077051"/>
    </source>
</evidence>
<feature type="region of interest" description="Disordered" evidence="1">
    <location>
        <begin position="190"/>
        <end position="226"/>
    </location>
</feature>
<protein>
    <submittedName>
        <fullName evidence="2">Uncharacterized protein</fullName>
    </submittedName>
</protein>
<dbReference type="OrthoDB" id="2281291at2759"/>
<keyword evidence="3" id="KW-1185">Reference proteome</keyword>